<dbReference type="Gene3D" id="3.90.1580.10">
    <property type="entry name" value="paralog of FGE (formylglycine-generating enzyme)"/>
    <property type="match status" value="1"/>
</dbReference>
<feature type="binding site" evidence="3">
    <location>
        <position position="38"/>
    </location>
    <ligand>
        <name>ATP</name>
        <dbReference type="ChEBI" id="CHEBI:30616"/>
    </ligand>
</feature>
<dbReference type="Gene3D" id="3.30.200.20">
    <property type="entry name" value="Phosphorylase Kinase, domain 1"/>
    <property type="match status" value="1"/>
</dbReference>
<dbReference type="SMART" id="SM00220">
    <property type="entry name" value="S_TKc"/>
    <property type="match status" value="1"/>
</dbReference>
<keyword evidence="1 3" id="KW-0547">Nucleotide-binding</keyword>
<feature type="domain" description="Protein kinase" evidence="5">
    <location>
        <begin position="10"/>
        <end position="290"/>
    </location>
</feature>
<name>A0AAE2SEE0_9BACT</name>
<dbReference type="PROSITE" id="PS00108">
    <property type="entry name" value="PROTEIN_KINASE_ST"/>
    <property type="match status" value="1"/>
</dbReference>
<dbReference type="EMBL" id="JAENIG010000008">
    <property type="protein sequence ID" value="MBK1855862.1"/>
    <property type="molecule type" value="Genomic_DNA"/>
</dbReference>
<dbReference type="InterPro" id="IPR008271">
    <property type="entry name" value="Ser/Thr_kinase_AS"/>
</dbReference>
<dbReference type="GO" id="GO:0005524">
    <property type="term" value="F:ATP binding"/>
    <property type="evidence" value="ECO:0007669"/>
    <property type="project" value="UniProtKB-UniRule"/>
</dbReference>
<dbReference type="Gene3D" id="1.10.510.10">
    <property type="entry name" value="Transferase(Phosphotransferase) domain 1"/>
    <property type="match status" value="1"/>
</dbReference>
<dbReference type="SUPFAM" id="SSF56436">
    <property type="entry name" value="C-type lectin-like"/>
    <property type="match status" value="1"/>
</dbReference>
<dbReference type="GO" id="GO:0120147">
    <property type="term" value="F:formylglycine-generating oxidase activity"/>
    <property type="evidence" value="ECO:0007669"/>
    <property type="project" value="TreeGrafter"/>
</dbReference>
<keyword evidence="4" id="KW-0472">Membrane</keyword>
<dbReference type="Pfam" id="PF00069">
    <property type="entry name" value="Pkinase"/>
    <property type="match status" value="1"/>
</dbReference>
<dbReference type="PROSITE" id="PS50011">
    <property type="entry name" value="PROTEIN_KINASE_DOM"/>
    <property type="match status" value="1"/>
</dbReference>
<keyword evidence="4" id="KW-1133">Transmembrane helix</keyword>
<protein>
    <submittedName>
        <fullName evidence="6">SUMF1/EgtB/PvdO family nonheme iron enzyme</fullName>
    </submittedName>
</protein>
<dbReference type="InterPro" id="IPR017441">
    <property type="entry name" value="Protein_kinase_ATP_BS"/>
</dbReference>
<dbReference type="Proteomes" id="UP000634206">
    <property type="component" value="Unassembled WGS sequence"/>
</dbReference>
<dbReference type="Pfam" id="PF08308">
    <property type="entry name" value="PEGA"/>
    <property type="match status" value="1"/>
</dbReference>
<dbReference type="InterPro" id="IPR013229">
    <property type="entry name" value="PEGA"/>
</dbReference>
<evidence type="ECO:0000256" key="1">
    <source>
        <dbReference type="ARBA" id="ARBA00022741"/>
    </source>
</evidence>
<dbReference type="PANTHER" id="PTHR23150:SF19">
    <property type="entry name" value="FORMYLGLYCINE-GENERATING ENZYME"/>
    <property type="match status" value="1"/>
</dbReference>
<dbReference type="InterPro" id="IPR042095">
    <property type="entry name" value="SUMF_sf"/>
</dbReference>
<keyword evidence="4" id="KW-0812">Transmembrane</keyword>
<organism evidence="6 7">
    <name type="scientific">Oceaniferula flava</name>
    <dbReference type="NCBI Taxonomy" id="2800421"/>
    <lineage>
        <taxon>Bacteria</taxon>
        <taxon>Pseudomonadati</taxon>
        <taxon>Verrucomicrobiota</taxon>
        <taxon>Verrucomicrobiia</taxon>
        <taxon>Verrucomicrobiales</taxon>
        <taxon>Verrucomicrobiaceae</taxon>
        <taxon>Oceaniferula</taxon>
    </lineage>
</organism>
<evidence type="ECO:0000256" key="2">
    <source>
        <dbReference type="ARBA" id="ARBA00022840"/>
    </source>
</evidence>
<dbReference type="GO" id="GO:0004672">
    <property type="term" value="F:protein kinase activity"/>
    <property type="evidence" value="ECO:0007669"/>
    <property type="project" value="InterPro"/>
</dbReference>
<dbReference type="SUPFAM" id="SSF56112">
    <property type="entry name" value="Protein kinase-like (PK-like)"/>
    <property type="match status" value="1"/>
</dbReference>
<feature type="transmembrane region" description="Helical" evidence="4">
    <location>
        <begin position="281"/>
        <end position="300"/>
    </location>
</feature>
<dbReference type="PANTHER" id="PTHR23150">
    <property type="entry name" value="SULFATASE MODIFYING FACTOR 1, 2"/>
    <property type="match status" value="1"/>
</dbReference>
<dbReference type="InterPro" id="IPR000719">
    <property type="entry name" value="Prot_kinase_dom"/>
</dbReference>
<evidence type="ECO:0000259" key="5">
    <source>
        <dbReference type="PROSITE" id="PS50011"/>
    </source>
</evidence>
<evidence type="ECO:0000313" key="7">
    <source>
        <dbReference type="Proteomes" id="UP000634206"/>
    </source>
</evidence>
<evidence type="ECO:0000313" key="6">
    <source>
        <dbReference type="EMBL" id="MBK1855862.1"/>
    </source>
</evidence>
<proteinExistence type="predicted"/>
<keyword evidence="7" id="KW-1185">Reference proteome</keyword>
<dbReference type="CDD" id="cd14014">
    <property type="entry name" value="STKc_PknB_like"/>
    <property type="match status" value="1"/>
</dbReference>
<dbReference type="InterPro" id="IPR051043">
    <property type="entry name" value="Sulfatase_Mod_Factor_Kinase"/>
</dbReference>
<evidence type="ECO:0000256" key="3">
    <source>
        <dbReference type="PROSITE-ProRule" id="PRU10141"/>
    </source>
</evidence>
<dbReference type="InterPro" id="IPR016187">
    <property type="entry name" value="CTDL_fold"/>
</dbReference>
<reference evidence="6" key="1">
    <citation type="submission" date="2021-01" db="EMBL/GenBank/DDBJ databases">
        <title>Modified the classification status of verrucomicrobia.</title>
        <authorList>
            <person name="Feng X."/>
        </authorList>
    </citation>
    <scope>NUCLEOTIDE SEQUENCE</scope>
    <source>
        <strain evidence="6">5K15</strain>
    </source>
</reference>
<gene>
    <name evidence="6" type="ORF">JIN83_12890</name>
</gene>
<sequence>MSPEPVIPDHEVLRKIGGGSYGEVWLARGVTGAMRAVKVVRREDFEDERGFEREFEGILKYEPMSRDHAGLVNILHVGRSNQEGGFYYYVMELGDDIRTGSDINAVEYSPRNLRTDMKKADGKPLDPDFVIEVGLSLAEALQHLHEKGLAHRDIKPSNIIFVDGKAKLADIGLVAARGQRTFVGTEGFVPPEGPGSAQADVYGLGKVMYEMATGKDRLQFPELPDELPESANRKRWLTLNQIICDICEPRVSKRTIKTAAALALSLRRLQRGKRVRRRRSGVMFTVIPALACLALLAWIFRAQLPWLNPVPDVVVEDPVEKKIEYGFVKVISDPEGAEVYDSEGNFLDITPLKNIRMVAGQRYEFEFRLEGYRTERKEGTVEAGETKIVEHVMSIYSPPVEGQEWVDNMGIHYQPMDGYHISTGFVRAYQWRRFEQDTKKKYRSQTIEHSESGVKRRVVVVKPEAAEAYCRWQSEKASTEGYLNEVQYISPLVSKSFSSPAMTEKLKNEGLRPFQCLVKNIPFAHLEIHTEPEGAILQIDGEYRGITPRSRVRVKPGPLELNLSLEGYRRVTKKMNLKEGGNQKVVVNMQRNNSIVFGHEWTNSLGMKFVPVGEDLLVSIWETRIADYQIYLNETKAKRPPAAGFQQGPMHPVLQVSRDDAIAFCKWLTERERKEERISTGEEYRLLTDAEWSHLVGLEEKPDQLPAEREFRPERIFPWGTAWPPETADEKVGNLADKTAAQAANVSRDRTLLSYDDGFEKTSPVGSFPPNELGIYDLAGNAHEWVSDDYDGKGKYGVLRGGGWNSYKQKDLYVTQRNTVRPSKISNLYGFRVVIAKKVKLLTSSIDDEFLDPFELDEEEESSDPDE</sequence>
<dbReference type="PROSITE" id="PS00107">
    <property type="entry name" value="PROTEIN_KINASE_ATP"/>
    <property type="match status" value="1"/>
</dbReference>
<keyword evidence="2 3" id="KW-0067">ATP-binding</keyword>
<dbReference type="InterPro" id="IPR005532">
    <property type="entry name" value="SUMF_dom"/>
</dbReference>
<dbReference type="Pfam" id="PF03781">
    <property type="entry name" value="FGE-sulfatase"/>
    <property type="match status" value="1"/>
</dbReference>
<evidence type="ECO:0000256" key="4">
    <source>
        <dbReference type="SAM" id="Phobius"/>
    </source>
</evidence>
<dbReference type="AlphaFoldDB" id="A0AAE2SEE0"/>
<accession>A0AAE2SEE0</accession>
<dbReference type="InterPro" id="IPR011009">
    <property type="entry name" value="Kinase-like_dom_sf"/>
</dbReference>
<comment type="caution">
    <text evidence="6">The sequence shown here is derived from an EMBL/GenBank/DDBJ whole genome shotgun (WGS) entry which is preliminary data.</text>
</comment>